<gene>
    <name evidence="2" type="ORF">BBOH_1641</name>
</gene>
<proteinExistence type="predicted"/>
<feature type="transmembrane region" description="Helical" evidence="1">
    <location>
        <begin position="12"/>
        <end position="37"/>
    </location>
</feature>
<evidence type="ECO:0000313" key="3">
    <source>
        <dbReference type="Proteomes" id="UP000029096"/>
    </source>
</evidence>
<dbReference type="Proteomes" id="UP000029096">
    <property type="component" value="Unassembled WGS sequence"/>
</dbReference>
<evidence type="ECO:0000256" key="1">
    <source>
        <dbReference type="SAM" id="Phobius"/>
    </source>
</evidence>
<keyword evidence="1" id="KW-0812">Transmembrane</keyword>
<evidence type="ECO:0000313" key="2">
    <source>
        <dbReference type="EMBL" id="KFI44910.1"/>
    </source>
</evidence>
<accession>A0A086ZEG0</accession>
<protein>
    <submittedName>
        <fullName evidence="2">Uncharacterized protein</fullName>
    </submittedName>
</protein>
<reference evidence="2 3" key="1">
    <citation type="submission" date="2014-03" db="EMBL/GenBank/DDBJ databases">
        <title>Genomics of Bifidobacteria.</title>
        <authorList>
            <person name="Ventura M."/>
            <person name="Milani C."/>
            <person name="Lugli G.A."/>
        </authorList>
    </citation>
    <scope>NUCLEOTIDE SEQUENCE [LARGE SCALE GENOMIC DNA]</scope>
    <source>
        <strain evidence="2 3">DSM 22767</strain>
    </source>
</reference>
<dbReference type="EMBL" id="JGYP01000005">
    <property type="protein sequence ID" value="KFI44910.1"/>
    <property type="molecule type" value="Genomic_DNA"/>
</dbReference>
<dbReference type="eggNOG" id="ENOG5033B3F">
    <property type="taxonomic scope" value="Bacteria"/>
</dbReference>
<keyword evidence="1" id="KW-1133">Transmembrane helix</keyword>
<dbReference type="STRING" id="1437606.BBOH_1641"/>
<dbReference type="RefSeq" id="WP_033520829.1">
    <property type="nucleotide sequence ID" value="NZ_JDUS01000004.1"/>
</dbReference>
<dbReference type="AlphaFoldDB" id="A0A086ZEG0"/>
<name>A0A086ZEG0_9BIFI</name>
<keyword evidence="1" id="KW-0472">Membrane</keyword>
<dbReference type="OrthoDB" id="3242799at2"/>
<keyword evidence="3" id="KW-1185">Reference proteome</keyword>
<sequence>MSSVEKTSSHGKLLVVVAAAAAVIVVALLSAFIWPGWALSHSNAPAPDPQTNVKAEPATPSIKAKDLPKDATALLKAMPDNVLNYARTEAVPSAEWTATSPLEEYTLTYSTGDETQNITLIVAQWPNQNGAKSQYTALTGALKGDDISTGPVKVSGNTTGEFVMKTAGKKGKEAVAVSQNDTVVFQATGPKKEIVRFFGKFPL</sequence>
<organism evidence="2 3">
    <name type="scientific">Bifidobacterium bohemicum DSM 22767</name>
    <dbReference type="NCBI Taxonomy" id="1437606"/>
    <lineage>
        <taxon>Bacteria</taxon>
        <taxon>Bacillati</taxon>
        <taxon>Actinomycetota</taxon>
        <taxon>Actinomycetes</taxon>
        <taxon>Bifidobacteriales</taxon>
        <taxon>Bifidobacteriaceae</taxon>
        <taxon>Bifidobacterium</taxon>
    </lineage>
</organism>
<comment type="caution">
    <text evidence="2">The sequence shown here is derived from an EMBL/GenBank/DDBJ whole genome shotgun (WGS) entry which is preliminary data.</text>
</comment>